<keyword evidence="2 4" id="KW-0689">Ribosomal protein</keyword>
<dbReference type="Proteomes" id="UP000177943">
    <property type="component" value="Unassembled WGS sequence"/>
</dbReference>
<protein>
    <recommendedName>
        <fullName evidence="4">Large ribosomal subunit protein uL15</fullName>
    </recommendedName>
</protein>
<feature type="compositionally biased region" description="Basic residues" evidence="5">
    <location>
        <begin position="9"/>
        <end position="42"/>
    </location>
</feature>
<dbReference type="GO" id="GO:0006412">
    <property type="term" value="P:translation"/>
    <property type="evidence" value="ECO:0007669"/>
    <property type="project" value="UniProtKB-UniRule"/>
</dbReference>
<accession>A0A1G2MSH3</accession>
<comment type="subunit">
    <text evidence="4">Part of the 50S ribosomal subunit.</text>
</comment>
<dbReference type="PANTHER" id="PTHR12934:SF11">
    <property type="entry name" value="LARGE RIBOSOMAL SUBUNIT PROTEIN UL15M"/>
    <property type="match status" value="1"/>
</dbReference>
<evidence type="ECO:0000256" key="5">
    <source>
        <dbReference type="SAM" id="MobiDB-lite"/>
    </source>
</evidence>
<dbReference type="InterPro" id="IPR005749">
    <property type="entry name" value="Ribosomal_uL15_bac-type"/>
</dbReference>
<evidence type="ECO:0000256" key="1">
    <source>
        <dbReference type="ARBA" id="ARBA00007320"/>
    </source>
</evidence>
<name>A0A1G2MSH3_9BACT</name>
<keyword evidence="4" id="KW-0694">RNA-binding</keyword>
<dbReference type="AlphaFoldDB" id="A0A1G2MSH3"/>
<dbReference type="EMBL" id="MHRP01000026">
    <property type="protein sequence ID" value="OHA26830.1"/>
    <property type="molecule type" value="Genomic_DNA"/>
</dbReference>
<dbReference type="InterPro" id="IPR030878">
    <property type="entry name" value="Ribosomal_uL15"/>
</dbReference>
<comment type="similarity">
    <text evidence="1 4">Belongs to the universal ribosomal protein uL15 family.</text>
</comment>
<feature type="domain" description="Large ribosomal subunit protein uL15/eL18" evidence="6">
    <location>
        <begin position="74"/>
        <end position="145"/>
    </location>
</feature>
<dbReference type="Pfam" id="PF00828">
    <property type="entry name" value="Ribosomal_L27A"/>
    <property type="match status" value="1"/>
</dbReference>
<keyword evidence="4" id="KW-0699">rRNA-binding</keyword>
<evidence type="ECO:0000256" key="3">
    <source>
        <dbReference type="ARBA" id="ARBA00023274"/>
    </source>
</evidence>
<evidence type="ECO:0000259" key="6">
    <source>
        <dbReference type="Pfam" id="PF00828"/>
    </source>
</evidence>
<proteinExistence type="inferred from homology"/>
<gene>
    <name evidence="4" type="primary">rplO</name>
    <name evidence="7" type="ORF">A3D56_02790</name>
</gene>
<dbReference type="GO" id="GO:0003735">
    <property type="term" value="F:structural constituent of ribosome"/>
    <property type="evidence" value="ECO:0007669"/>
    <property type="project" value="InterPro"/>
</dbReference>
<comment type="caution">
    <text evidence="7">The sequence shown here is derived from an EMBL/GenBank/DDBJ whole genome shotgun (WGS) entry which is preliminary data.</text>
</comment>
<keyword evidence="3 4" id="KW-0687">Ribonucleoprotein</keyword>
<organism evidence="7 8">
    <name type="scientific">Candidatus Taylorbacteria bacterium RIFCSPHIGHO2_02_FULL_45_35</name>
    <dbReference type="NCBI Taxonomy" id="1802311"/>
    <lineage>
        <taxon>Bacteria</taxon>
        <taxon>Candidatus Tayloriibacteriota</taxon>
    </lineage>
</organism>
<dbReference type="PANTHER" id="PTHR12934">
    <property type="entry name" value="50S RIBOSOMAL PROTEIN L15"/>
    <property type="match status" value="1"/>
</dbReference>
<feature type="region of interest" description="Disordered" evidence="5">
    <location>
        <begin position="1"/>
        <end position="45"/>
    </location>
</feature>
<reference evidence="7 8" key="1">
    <citation type="journal article" date="2016" name="Nat. Commun.">
        <title>Thousands of microbial genomes shed light on interconnected biogeochemical processes in an aquifer system.</title>
        <authorList>
            <person name="Anantharaman K."/>
            <person name="Brown C.T."/>
            <person name="Hug L.A."/>
            <person name="Sharon I."/>
            <person name="Castelle C.J."/>
            <person name="Probst A.J."/>
            <person name="Thomas B.C."/>
            <person name="Singh A."/>
            <person name="Wilkins M.J."/>
            <person name="Karaoz U."/>
            <person name="Brodie E.L."/>
            <person name="Williams K.H."/>
            <person name="Hubbard S.S."/>
            <person name="Banfield J.F."/>
        </authorList>
    </citation>
    <scope>NUCLEOTIDE SEQUENCE [LARGE SCALE GENOMIC DNA]</scope>
</reference>
<evidence type="ECO:0000313" key="7">
    <source>
        <dbReference type="EMBL" id="OHA26830.1"/>
    </source>
</evidence>
<evidence type="ECO:0000256" key="4">
    <source>
        <dbReference type="HAMAP-Rule" id="MF_01341"/>
    </source>
</evidence>
<dbReference type="GO" id="GO:0019843">
    <property type="term" value="F:rRNA binding"/>
    <property type="evidence" value="ECO:0007669"/>
    <property type="project" value="UniProtKB-UniRule"/>
</dbReference>
<comment type="function">
    <text evidence="4">Binds to the 23S rRNA.</text>
</comment>
<dbReference type="GO" id="GO:0022625">
    <property type="term" value="C:cytosolic large ribosomal subunit"/>
    <property type="evidence" value="ECO:0007669"/>
    <property type="project" value="TreeGrafter"/>
</dbReference>
<evidence type="ECO:0000256" key="2">
    <source>
        <dbReference type="ARBA" id="ARBA00022980"/>
    </source>
</evidence>
<dbReference type="Gene3D" id="3.100.10.10">
    <property type="match status" value="1"/>
</dbReference>
<dbReference type="HAMAP" id="MF_01341">
    <property type="entry name" value="Ribosomal_uL15"/>
    <property type="match status" value="1"/>
</dbReference>
<dbReference type="SUPFAM" id="SSF52080">
    <property type="entry name" value="Ribosomal proteins L15p and L18e"/>
    <property type="match status" value="1"/>
</dbReference>
<dbReference type="InterPro" id="IPR036227">
    <property type="entry name" value="Ribosomal_uL15/eL18_sf"/>
</dbReference>
<sequence length="147" mass="15947">MQTHNVVQQHKRMHARSVGRGGKRGKTSGRGTKGQKARSGRKIRPEIRDVIKRLPKLRGRGKNSFKGFQSAWRPVNLSAVEAAFSAGENVTPEVLVQKGIVANTEGKAPRVKILGDGELTKKLSFSSIFTFSASAKAKIEKAGGLIK</sequence>
<dbReference type="InterPro" id="IPR021131">
    <property type="entry name" value="Ribosomal_uL15/eL18"/>
</dbReference>
<evidence type="ECO:0000313" key="8">
    <source>
        <dbReference type="Proteomes" id="UP000177943"/>
    </source>
</evidence>